<evidence type="ECO:0000256" key="1">
    <source>
        <dbReference type="ARBA" id="ARBA00001771"/>
    </source>
</evidence>
<comment type="catalytic activity">
    <reaction evidence="14">
        <text>2-(2-carboxy-4-methylthiazol-5-yl)ethyl phosphate + 4-amino-2-methyl-5-(diphosphooxymethyl)pyrimidine + 2 H(+) = thiamine phosphate + CO2 + diphosphate</text>
        <dbReference type="Rhea" id="RHEA:47848"/>
        <dbReference type="ChEBI" id="CHEBI:15378"/>
        <dbReference type="ChEBI" id="CHEBI:16526"/>
        <dbReference type="ChEBI" id="CHEBI:33019"/>
        <dbReference type="ChEBI" id="CHEBI:37575"/>
        <dbReference type="ChEBI" id="CHEBI:57841"/>
        <dbReference type="ChEBI" id="CHEBI:62890"/>
        <dbReference type="EC" id="2.5.1.3"/>
    </reaction>
</comment>
<dbReference type="Pfam" id="PF02581">
    <property type="entry name" value="TMP-TENI"/>
    <property type="match status" value="1"/>
</dbReference>
<dbReference type="GO" id="GO:0009228">
    <property type="term" value="P:thiamine biosynthetic process"/>
    <property type="evidence" value="ECO:0007669"/>
    <property type="project" value="UniProtKB-KW"/>
</dbReference>
<dbReference type="OrthoDB" id="4994at2759"/>
<dbReference type="HAMAP" id="MF_00228">
    <property type="entry name" value="Thz_kinase"/>
    <property type="match status" value="1"/>
</dbReference>
<evidence type="ECO:0000256" key="4">
    <source>
        <dbReference type="ARBA" id="ARBA00004868"/>
    </source>
</evidence>
<dbReference type="FunFam" id="3.20.20.70:FF:000104">
    <property type="entry name" value="Thiamine biosynthetic bifunctional enzyme"/>
    <property type="match status" value="1"/>
</dbReference>
<dbReference type="SUPFAM" id="SSF51391">
    <property type="entry name" value="Thiamin phosphate synthase"/>
    <property type="match status" value="1"/>
</dbReference>
<evidence type="ECO:0000256" key="12">
    <source>
        <dbReference type="ARBA" id="ARBA00022977"/>
    </source>
</evidence>
<dbReference type="GO" id="GO:0009229">
    <property type="term" value="P:thiamine diphosphate biosynthetic process"/>
    <property type="evidence" value="ECO:0007669"/>
    <property type="project" value="UniProtKB-UniPathway"/>
</dbReference>
<comment type="pathway">
    <text evidence="5">Cofactor biosynthesis; thiamine diphosphate biosynthesis; thiamine phosphate from 4-amino-2-methyl-5-diphosphomethylpyrimidine and 4-methyl-5-(2-phosphoethyl)-thiazole: step 1/1.</text>
</comment>
<comment type="pathway">
    <text evidence="4">Cofactor biosynthesis; thiamine diphosphate biosynthesis; 4-methyl-5-(2-phosphoethyl)-thiazole from 5-(2-hydroxyethyl)-4-methylthiazole: step 1/1.</text>
</comment>
<keyword evidence="20" id="KW-1185">Reference proteome</keyword>
<dbReference type="GO" id="GO:0004417">
    <property type="term" value="F:hydroxyethylthiazole kinase activity"/>
    <property type="evidence" value="ECO:0007669"/>
    <property type="project" value="UniProtKB-EC"/>
</dbReference>
<evidence type="ECO:0000256" key="10">
    <source>
        <dbReference type="ARBA" id="ARBA00022840"/>
    </source>
</evidence>
<proteinExistence type="inferred from homology"/>
<dbReference type="InterPro" id="IPR036206">
    <property type="entry name" value="ThiamineP_synth_sf"/>
</dbReference>
<dbReference type="PRINTS" id="PR01099">
    <property type="entry name" value="HYETHTZKNASE"/>
</dbReference>
<dbReference type="Gene3D" id="3.40.1190.20">
    <property type="match status" value="1"/>
</dbReference>
<dbReference type="InterPro" id="IPR022998">
    <property type="entry name" value="ThiamineP_synth_TenI"/>
</dbReference>
<evidence type="ECO:0000256" key="8">
    <source>
        <dbReference type="ARBA" id="ARBA00022741"/>
    </source>
</evidence>
<evidence type="ECO:0000313" key="20">
    <source>
        <dbReference type="Proteomes" id="UP000297245"/>
    </source>
</evidence>
<keyword evidence="11" id="KW-0460">Magnesium</keyword>
<dbReference type="InterPro" id="IPR000417">
    <property type="entry name" value="Hyethyz_kinase"/>
</dbReference>
<evidence type="ECO:0000256" key="14">
    <source>
        <dbReference type="ARBA" id="ARBA00047851"/>
    </source>
</evidence>
<dbReference type="EMBL" id="ML179051">
    <property type="protein sequence ID" value="THV05114.1"/>
    <property type="molecule type" value="Genomic_DNA"/>
</dbReference>
<evidence type="ECO:0000256" key="6">
    <source>
        <dbReference type="ARBA" id="ARBA00022679"/>
    </source>
</evidence>
<dbReference type="InterPro" id="IPR034291">
    <property type="entry name" value="TMP_synthase"/>
</dbReference>
<evidence type="ECO:0000256" key="7">
    <source>
        <dbReference type="ARBA" id="ARBA00022723"/>
    </source>
</evidence>
<evidence type="ECO:0000259" key="18">
    <source>
        <dbReference type="Pfam" id="PF02581"/>
    </source>
</evidence>
<comment type="function">
    <text evidence="3">Condenses 4-methyl-5-(beta-hydroxyethyl)thiazole monophosphate (THZ-P) and 2-methyl-4-amino-5-hydroxymethyl pyrimidine pyrophosphate (HMP-PP) to form thiamine monophosphate (TMP).</text>
</comment>
<sequence length="531" mass="55963">MLQTSIDYSLYLVTGRELLPQGKDYLQSLEESLEGGVTVVQIREKKAETAEFLDIASKSKDICARYNVPLLINDRIDIALAVGADGVHIGQTDMPVSIARKLLPKDSIIGVSCNTIEELEMAIKDGADYVGIGAVYATQTKDLVKPLVGVRGVGSMLRLLDGTSIKAVAIGGINLKNVLRTLHGTVSETGHALDGIAVVSAIVTSINPRQAAADLAEIIREFKKGPSLTRGLSISTNGYTVDTIINSITTLMKSIRILNPLIHQITNNVVTTQSANVTIALGASPIMATTADEMSDLAEICGALLVNIGTLTPPAYAGMLKAGFHVNALKKPVVFDPVGVGATEFRKKVVKDLLDKWQATVIKGNAGELAALVGSNEVASKGVDTAGEGFKDPVLFVKTLARRERCIIVLTGKTDYISDGHTCAILNNGHQFLGEITGSGCATGSCIASYCAVASLLARADRKMGAIPGQLVEGDMFVAAIAGLLVFNVAAEFAAVRGDVKGPGTFFPALVDELASLTPEKVVRRVKIQIV</sequence>
<dbReference type="UniPathway" id="UPA00060">
    <property type="reaction ID" value="UER00139"/>
</dbReference>
<dbReference type="Gene3D" id="3.20.20.70">
    <property type="entry name" value="Aldolase class I"/>
    <property type="match status" value="1"/>
</dbReference>
<dbReference type="SUPFAM" id="SSF53613">
    <property type="entry name" value="Ribokinase-like"/>
    <property type="match status" value="1"/>
</dbReference>
<comment type="catalytic activity">
    <reaction evidence="15">
        <text>2-[(2R,5Z)-2-carboxy-4-methylthiazol-5(2H)-ylidene]ethyl phosphate + 4-amino-2-methyl-5-(diphosphooxymethyl)pyrimidine + 2 H(+) = thiamine phosphate + CO2 + diphosphate</text>
        <dbReference type="Rhea" id="RHEA:47844"/>
        <dbReference type="ChEBI" id="CHEBI:15378"/>
        <dbReference type="ChEBI" id="CHEBI:16526"/>
        <dbReference type="ChEBI" id="CHEBI:33019"/>
        <dbReference type="ChEBI" id="CHEBI:37575"/>
        <dbReference type="ChEBI" id="CHEBI:57841"/>
        <dbReference type="ChEBI" id="CHEBI:62899"/>
        <dbReference type="EC" id="2.5.1.3"/>
    </reaction>
</comment>
<keyword evidence="10" id="KW-0067">ATP-binding</keyword>
<dbReference type="NCBIfam" id="TIGR00693">
    <property type="entry name" value="thiE"/>
    <property type="match status" value="1"/>
</dbReference>
<evidence type="ECO:0000256" key="3">
    <source>
        <dbReference type="ARBA" id="ARBA00003814"/>
    </source>
</evidence>
<dbReference type="PANTHER" id="PTHR20857:SF23">
    <property type="entry name" value="THIAMINE BIOSYNTHETIC BIFUNCTIONAL ENZYME"/>
    <property type="match status" value="1"/>
</dbReference>
<dbReference type="Proteomes" id="UP000297245">
    <property type="component" value="Unassembled WGS sequence"/>
</dbReference>
<gene>
    <name evidence="19" type="ORF">K435DRAFT_774091</name>
</gene>
<evidence type="ECO:0000256" key="5">
    <source>
        <dbReference type="ARBA" id="ARBA00005165"/>
    </source>
</evidence>
<comment type="similarity">
    <text evidence="16">In the C-terminal section; belongs to the Thz kinase family.</text>
</comment>
<comment type="catalytic activity">
    <reaction evidence="13">
        <text>4-methyl-5-(2-phosphooxyethyl)-thiazole + 4-amino-2-methyl-5-(diphosphooxymethyl)pyrimidine + H(+) = thiamine phosphate + diphosphate</text>
        <dbReference type="Rhea" id="RHEA:22328"/>
        <dbReference type="ChEBI" id="CHEBI:15378"/>
        <dbReference type="ChEBI" id="CHEBI:33019"/>
        <dbReference type="ChEBI" id="CHEBI:37575"/>
        <dbReference type="ChEBI" id="CHEBI:57841"/>
        <dbReference type="ChEBI" id="CHEBI:58296"/>
        <dbReference type="EC" id="2.5.1.3"/>
    </reaction>
</comment>
<dbReference type="PANTHER" id="PTHR20857">
    <property type="entry name" value="THIAMINE-PHOSPHATE PYROPHOSPHORYLASE"/>
    <property type="match status" value="1"/>
</dbReference>
<name>A0A4S8MRY4_DENBC</name>
<dbReference type="InterPro" id="IPR013785">
    <property type="entry name" value="Aldolase_TIM"/>
</dbReference>
<dbReference type="NCBIfam" id="TIGR00694">
    <property type="entry name" value="thiM"/>
    <property type="match status" value="1"/>
</dbReference>
<reference evidence="19 20" key="1">
    <citation type="journal article" date="2019" name="Nat. Ecol. Evol.">
        <title>Megaphylogeny resolves global patterns of mushroom evolution.</title>
        <authorList>
            <person name="Varga T."/>
            <person name="Krizsan K."/>
            <person name="Foldi C."/>
            <person name="Dima B."/>
            <person name="Sanchez-Garcia M."/>
            <person name="Sanchez-Ramirez S."/>
            <person name="Szollosi G.J."/>
            <person name="Szarkandi J.G."/>
            <person name="Papp V."/>
            <person name="Albert L."/>
            <person name="Andreopoulos W."/>
            <person name="Angelini C."/>
            <person name="Antonin V."/>
            <person name="Barry K.W."/>
            <person name="Bougher N.L."/>
            <person name="Buchanan P."/>
            <person name="Buyck B."/>
            <person name="Bense V."/>
            <person name="Catcheside P."/>
            <person name="Chovatia M."/>
            <person name="Cooper J."/>
            <person name="Damon W."/>
            <person name="Desjardin D."/>
            <person name="Finy P."/>
            <person name="Geml J."/>
            <person name="Haridas S."/>
            <person name="Hughes K."/>
            <person name="Justo A."/>
            <person name="Karasinski D."/>
            <person name="Kautmanova I."/>
            <person name="Kiss B."/>
            <person name="Kocsube S."/>
            <person name="Kotiranta H."/>
            <person name="LaButti K.M."/>
            <person name="Lechner B.E."/>
            <person name="Liimatainen K."/>
            <person name="Lipzen A."/>
            <person name="Lukacs Z."/>
            <person name="Mihaltcheva S."/>
            <person name="Morgado L.N."/>
            <person name="Niskanen T."/>
            <person name="Noordeloos M.E."/>
            <person name="Ohm R.A."/>
            <person name="Ortiz-Santana B."/>
            <person name="Ovrebo C."/>
            <person name="Racz N."/>
            <person name="Riley R."/>
            <person name="Savchenko A."/>
            <person name="Shiryaev A."/>
            <person name="Soop K."/>
            <person name="Spirin V."/>
            <person name="Szebenyi C."/>
            <person name="Tomsovsky M."/>
            <person name="Tulloss R.E."/>
            <person name="Uehling J."/>
            <person name="Grigoriev I.V."/>
            <person name="Vagvolgyi C."/>
            <person name="Papp T."/>
            <person name="Martin F.M."/>
            <person name="Miettinen O."/>
            <person name="Hibbett D.S."/>
            <person name="Nagy L.G."/>
        </authorList>
    </citation>
    <scope>NUCLEOTIDE SEQUENCE [LARGE SCALE GENOMIC DNA]</scope>
    <source>
        <strain evidence="19 20">CBS 962.96</strain>
    </source>
</reference>
<protein>
    <submittedName>
        <fullName evidence="19">HK-domain-containing protein</fullName>
    </submittedName>
</protein>
<keyword evidence="12" id="KW-0784">Thiamine biosynthesis</keyword>
<dbReference type="GO" id="GO:0005524">
    <property type="term" value="F:ATP binding"/>
    <property type="evidence" value="ECO:0007669"/>
    <property type="project" value="UniProtKB-KW"/>
</dbReference>
<evidence type="ECO:0000256" key="15">
    <source>
        <dbReference type="ARBA" id="ARBA00047883"/>
    </source>
</evidence>
<comment type="catalytic activity">
    <reaction evidence="1">
        <text>5-(2-hydroxyethyl)-4-methylthiazole + ATP = 4-methyl-5-(2-phosphooxyethyl)-thiazole + ADP + H(+)</text>
        <dbReference type="Rhea" id="RHEA:24212"/>
        <dbReference type="ChEBI" id="CHEBI:15378"/>
        <dbReference type="ChEBI" id="CHEBI:17957"/>
        <dbReference type="ChEBI" id="CHEBI:30616"/>
        <dbReference type="ChEBI" id="CHEBI:58296"/>
        <dbReference type="ChEBI" id="CHEBI:456216"/>
        <dbReference type="EC" id="2.7.1.50"/>
    </reaction>
</comment>
<dbReference type="CDD" id="cd01170">
    <property type="entry name" value="THZ_kinase"/>
    <property type="match status" value="1"/>
</dbReference>
<keyword evidence="8" id="KW-0547">Nucleotide-binding</keyword>
<comment type="similarity">
    <text evidence="17">In the N-terminal section; belongs to the thiamine-phosphate synthase family.</text>
</comment>
<dbReference type="AlphaFoldDB" id="A0A4S8MRY4"/>
<evidence type="ECO:0000313" key="19">
    <source>
        <dbReference type="EMBL" id="THV05114.1"/>
    </source>
</evidence>
<feature type="domain" description="Thiamine phosphate synthase/TenI" evidence="18">
    <location>
        <begin position="10"/>
        <end position="202"/>
    </location>
</feature>
<dbReference type="GO" id="GO:0000287">
    <property type="term" value="F:magnesium ion binding"/>
    <property type="evidence" value="ECO:0007669"/>
    <property type="project" value="InterPro"/>
</dbReference>
<keyword evidence="7" id="KW-0479">Metal-binding</keyword>
<dbReference type="InterPro" id="IPR029056">
    <property type="entry name" value="Ribokinase-like"/>
</dbReference>
<keyword evidence="9" id="KW-0418">Kinase</keyword>
<evidence type="ECO:0000256" key="9">
    <source>
        <dbReference type="ARBA" id="ARBA00022777"/>
    </source>
</evidence>
<dbReference type="NCBIfam" id="NF006830">
    <property type="entry name" value="PRK09355.1"/>
    <property type="match status" value="1"/>
</dbReference>
<dbReference type="CDD" id="cd00564">
    <property type="entry name" value="TMP_TenI"/>
    <property type="match status" value="1"/>
</dbReference>
<dbReference type="GO" id="GO:0005737">
    <property type="term" value="C:cytoplasm"/>
    <property type="evidence" value="ECO:0007669"/>
    <property type="project" value="TreeGrafter"/>
</dbReference>
<evidence type="ECO:0000256" key="2">
    <source>
        <dbReference type="ARBA" id="ARBA00001946"/>
    </source>
</evidence>
<evidence type="ECO:0000256" key="11">
    <source>
        <dbReference type="ARBA" id="ARBA00022842"/>
    </source>
</evidence>
<evidence type="ECO:0000256" key="13">
    <source>
        <dbReference type="ARBA" id="ARBA00047334"/>
    </source>
</evidence>
<dbReference type="HAMAP" id="MF_00097">
    <property type="entry name" value="TMP_synthase"/>
    <property type="match status" value="1"/>
</dbReference>
<organism evidence="19 20">
    <name type="scientific">Dendrothele bispora (strain CBS 962.96)</name>
    <dbReference type="NCBI Taxonomy" id="1314807"/>
    <lineage>
        <taxon>Eukaryota</taxon>
        <taxon>Fungi</taxon>
        <taxon>Dikarya</taxon>
        <taxon>Basidiomycota</taxon>
        <taxon>Agaricomycotina</taxon>
        <taxon>Agaricomycetes</taxon>
        <taxon>Agaricomycetidae</taxon>
        <taxon>Agaricales</taxon>
        <taxon>Agaricales incertae sedis</taxon>
        <taxon>Dendrothele</taxon>
    </lineage>
</organism>
<comment type="cofactor">
    <cofactor evidence="2">
        <name>Mg(2+)</name>
        <dbReference type="ChEBI" id="CHEBI:18420"/>
    </cofactor>
</comment>
<dbReference type="GO" id="GO:0004789">
    <property type="term" value="F:thiamine-phosphate diphosphorylase activity"/>
    <property type="evidence" value="ECO:0007669"/>
    <property type="project" value="UniProtKB-EC"/>
</dbReference>
<dbReference type="Pfam" id="PF02110">
    <property type="entry name" value="HK"/>
    <property type="match status" value="1"/>
</dbReference>
<evidence type="ECO:0000256" key="17">
    <source>
        <dbReference type="ARBA" id="ARBA00061283"/>
    </source>
</evidence>
<evidence type="ECO:0000256" key="16">
    <source>
        <dbReference type="ARBA" id="ARBA00061146"/>
    </source>
</evidence>
<keyword evidence="6" id="KW-0808">Transferase</keyword>
<accession>A0A4S8MRY4</accession>